<organism evidence="2 3">
    <name type="scientific">Smittium simulii</name>
    <dbReference type="NCBI Taxonomy" id="133385"/>
    <lineage>
        <taxon>Eukaryota</taxon>
        <taxon>Fungi</taxon>
        <taxon>Fungi incertae sedis</taxon>
        <taxon>Zoopagomycota</taxon>
        <taxon>Kickxellomycotina</taxon>
        <taxon>Harpellomycetes</taxon>
        <taxon>Harpellales</taxon>
        <taxon>Legeriomycetaceae</taxon>
        <taxon>Smittium</taxon>
    </lineage>
</organism>
<name>A0A2T9Y5U5_9FUNG</name>
<sequence length="223" mass="25146">MQKWNILDSKAAIQSLVLLKKNLLKNAHSAETIEHMLLECSQWQAPQADILAQYINIYRAQVATKSPVLPTSIPMRLFDKFVGEELKLPSTRIRKDPTVLCVKTTLATAKFLNAIALPRYLILKIIMLVPIPQNQCPPVFCTFVMSNVPGVIPSAAAGVPLIPTKRNRLEYSTVAKTGYIDPATKNDYNFNFPSKNSQNSQKNDKNIKNQKKNDKFQQHNKNN</sequence>
<evidence type="ECO:0000256" key="1">
    <source>
        <dbReference type="SAM" id="MobiDB-lite"/>
    </source>
</evidence>
<evidence type="ECO:0000313" key="2">
    <source>
        <dbReference type="EMBL" id="PVU87703.1"/>
    </source>
</evidence>
<feature type="region of interest" description="Disordered" evidence="1">
    <location>
        <begin position="190"/>
        <end position="223"/>
    </location>
</feature>
<evidence type="ECO:0000313" key="3">
    <source>
        <dbReference type="Proteomes" id="UP000245383"/>
    </source>
</evidence>
<feature type="compositionally biased region" description="Basic and acidic residues" evidence="1">
    <location>
        <begin position="202"/>
        <end position="217"/>
    </location>
</feature>
<dbReference type="Proteomes" id="UP000245383">
    <property type="component" value="Unassembled WGS sequence"/>
</dbReference>
<proteinExistence type="predicted"/>
<protein>
    <submittedName>
        <fullName evidence="2">Uncharacterized protein</fullName>
    </submittedName>
</protein>
<keyword evidence="3" id="KW-1185">Reference proteome</keyword>
<reference evidence="2 3" key="1">
    <citation type="journal article" date="2018" name="MBio">
        <title>Comparative Genomics Reveals the Core Gene Toolbox for the Fungus-Insect Symbiosis.</title>
        <authorList>
            <person name="Wang Y."/>
            <person name="Stata M."/>
            <person name="Wang W."/>
            <person name="Stajich J.E."/>
            <person name="White M.M."/>
            <person name="Moncalvo J.M."/>
        </authorList>
    </citation>
    <scope>NUCLEOTIDE SEQUENCE [LARGE SCALE GENOMIC DNA]</scope>
    <source>
        <strain evidence="2 3">SWE-8-4</strain>
    </source>
</reference>
<feature type="compositionally biased region" description="Low complexity" evidence="1">
    <location>
        <begin position="190"/>
        <end position="201"/>
    </location>
</feature>
<comment type="caution">
    <text evidence="2">The sequence shown here is derived from an EMBL/GenBank/DDBJ whole genome shotgun (WGS) entry which is preliminary data.</text>
</comment>
<gene>
    <name evidence="2" type="ORF">BB561_006208</name>
</gene>
<accession>A0A2T9Y5U5</accession>
<dbReference type="AlphaFoldDB" id="A0A2T9Y5U5"/>
<dbReference type="EMBL" id="MBFR01000457">
    <property type="protein sequence ID" value="PVU87703.1"/>
    <property type="molecule type" value="Genomic_DNA"/>
</dbReference>
<feature type="non-terminal residue" evidence="2">
    <location>
        <position position="223"/>
    </location>
</feature>